<dbReference type="GO" id="GO:0005783">
    <property type="term" value="C:endoplasmic reticulum"/>
    <property type="evidence" value="ECO:0007669"/>
    <property type="project" value="TreeGrafter"/>
</dbReference>
<dbReference type="InterPro" id="IPR008496">
    <property type="entry name" value="TMEM222/RTE1"/>
</dbReference>
<proteinExistence type="predicted"/>
<dbReference type="AlphaFoldDB" id="A0A7I8ISS3"/>
<name>A0A7I8ISS3_SPIIN</name>
<dbReference type="Pfam" id="PF05608">
    <property type="entry name" value="RTE1"/>
    <property type="match status" value="1"/>
</dbReference>
<evidence type="ECO:0000313" key="3">
    <source>
        <dbReference type="EMBL" id="CAA7397272.1"/>
    </source>
</evidence>
<reference evidence="2" key="1">
    <citation type="submission" date="2019-12" db="EMBL/GenBank/DDBJ databases">
        <authorList>
            <person name="Scholz U."/>
            <person name="Mascher M."/>
            <person name="Fiebig A."/>
        </authorList>
    </citation>
    <scope>NUCLEOTIDE SEQUENCE</scope>
</reference>
<keyword evidence="1" id="KW-0472">Membrane</keyword>
<keyword evidence="4" id="KW-1185">Reference proteome</keyword>
<dbReference type="EMBL" id="LR746269">
    <property type="protein sequence ID" value="CAA7397272.1"/>
    <property type="molecule type" value="Genomic_DNA"/>
</dbReference>
<protein>
    <submittedName>
        <fullName evidence="2">Uncharacterized protein</fullName>
    </submittedName>
</protein>
<dbReference type="PANTHER" id="PTHR20921">
    <property type="entry name" value="TRANSMEMBRANE PROTEIN 222"/>
    <property type="match status" value="1"/>
</dbReference>
<accession>A0A7I8ISS3</accession>
<organism evidence="2">
    <name type="scientific">Spirodela intermedia</name>
    <name type="common">Intermediate duckweed</name>
    <dbReference type="NCBI Taxonomy" id="51605"/>
    <lineage>
        <taxon>Eukaryota</taxon>
        <taxon>Viridiplantae</taxon>
        <taxon>Streptophyta</taxon>
        <taxon>Embryophyta</taxon>
        <taxon>Tracheophyta</taxon>
        <taxon>Spermatophyta</taxon>
        <taxon>Magnoliopsida</taxon>
        <taxon>Liliopsida</taxon>
        <taxon>Araceae</taxon>
        <taxon>Lemnoideae</taxon>
        <taxon>Spirodela</taxon>
    </lineage>
</organism>
<dbReference type="EMBL" id="LR743593">
    <property type="protein sequence ID" value="CAA2621208.1"/>
    <property type="molecule type" value="Genomic_DNA"/>
</dbReference>
<feature type="transmembrane region" description="Helical" evidence="1">
    <location>
        <begin position="133"/>
        <end position="154"/>
    </location>
</feature>
<dbReference type="Proteomes" id="UP000663760">
    <property type="component" value="Chromosome 6"/>
</dbReference>
<feature type="transmembrane region" description="Helical" evidence="1">
    <location>
        <begin position="175"/>
        <end position="197"/>
    </location>
</feature>
<dbReference type="GO" id="GO:0009723">
    <property type="term" value="P:response to ethylene"/>
    <property type="evidence" value="ECO:0007669"/>
    <property type="project" value="TreeGrafter"/>
</dbReference>
<dbReference type="PANTHER" id="PTHR20921:SF7">
    <property type="entry name" value="PROTEIN REVERSION-TO-ETHYLENE SENSITIVITY1"/>
    <property type="match status" value="1"/>
</dbReference>
<dbReference type="OrthoDB" id="267284at2759"/>
<evidence type="ECO:0000313" key="2">
    <source>
        <dbReference type="EMBL" id="CAA2621208.1"/>
    </source>
</evidence>
<keyword evidence="1" id="KW-1133">Transmembrane helix</keyword>
<gene>
    <name evidence="2" type="ORF">SI7747_06007322</name>
    <name evidence="3" type="ORF">SI8410_06007937</name>
</gene>
<evidence type="ECO:0000313" key="4">
    <source>
        <dbReference type="Proteomes" id="UP000663760"/>
    </source>
</evidence>
<dbReference type="GO" id="GO:0005794">
    <property type="term" value="C:Golgi apparatus"/>
    <property type="evidence" value="ECO:0007669"/>
    <property type="project" value="TreeGrafter"/>
</dbReference>
<evidence type="ECO:0000256" key="1">
    <source>
        <dbReference type="SAM" id="Phobius"/>
    </source>
</evidence>
<dbReference type="GO" id="GO:0010104">
    <property type="term" value="P:regulation of ethylene-activated signaling pathway"/>
    <property type="evidence" value="ECO:0007669"/>
    <property type="project" value="TreeGrafter"/>
</dbReference>
<feature type="transmembrane region" description="Helical" evidence="1">
    <location>
        <begin position="203"/>
        <end position="225"/>
    </location>
</feature>
<keyword evidence="1" id="KW-0812">Transmembrane</keyword>
<sequence length="234" mass="25881">MAVSTGIPCSLLDVRHDLWPLEEIDPKKAKFPCCIVWAPLPVVSWLIPYIGHVGICREDGAVLDFSGSNLVTVDNFAYGAVARYLQLDREQCCFPSNLASHSCKQAHRHAELGSAISWDDALHASARQFEHKFYNLFTCSCYSFVAGCLNRLSYGGSMRWNVVNVAALLLWRGQWVNGAAVVRSFFPFIAVLSIGALVAGWPFLLGLALFSSLLLAWFLIATYCIKNLVESEMG</sequence>